<dbReference type="InterPro" id="IPR037079">
    <property type="entry name" value="AF2212/PG0164-like_sf"/>
</dbReference>
<evidence type="ECO:0000313" key="2">
    <source>
        <dbReference type="Proteomes" id="UP000550729"/>
    </source>
</evidence>
<protein>
    <submittedName>
        <fullName evidence="1">DUF1905 domain-containing protein</fullName>
    </submittedName>
</protein>
<proteinExistence type="predicted"/>
<sequence>MALQVHLVLEPHGPATAIILTDDQVEQLGGGKRAAVLVTVDGRRVRLRLGVMGGINMIGLSKAARADLGVEIGDEIDATIELDADARTVEVPDDLAAALTQSGLRETFDAKSFTYRKEAARGVADAKRPDTRQRRIDKVVADLS</sequence>
<keyword evidence="2" id="KW-1185">Reference proteome</keyword>
<comment type="caution">
    <text evidence="1">The sequence shown here is derived from an EMBL/GenBank/DDBJ whole genome shotgun (WGS) entry which is preliminary data.</text>
</comment>
<dbReference type="SUPFAM" id="SSF141694">
    <property type="entry name" value="AF2212/PG0164-like"/>
    <property type="match status" value="1"/>
</dbReference>
<dbReference type="Proteomes" id="UP000550729">
    <property type="component" value="Unassembled WGS sequence"/>
</dbReference>
<dbReference type="RefSeq" id="WP_170192705.1">
    <property type="nucleotide sequence ID" value="NZ_JABBNB010000002.1"/>
</dbReference>
<evidence type="ECO:0000313" key="1">
    <source>
        <dbReference type="EMBL" id="NMO00197.1"/>
    </source>
</evidence>
<organism evidence="1 2">
    <name type="scientific">Gordonia asplenii</name>
    <dbReference type="NCBI Taxonomy" id="2725283"/>
    <lineage>
        <taxon>Bacteria</taxon>
        <taxon>Bacillati</taxon>
        <taxon>Actinomycetota</taxon>
        <taxon>Actinomycetes</taxon>
        <taxon>Mycobacteriales</taxon>
        <taxon>Gordoniaceae</taxon>
        <taxon>Gordonia</taxon>
    </lineage>
</organism>
<dbReference type="Pfam" id="PF08922">
    <property type="entry name" value="DUF1905"/>
    <property type="match status" value="1"/>
</dbReference>
<reference evidence="1 2" key="1">
    <citation type="submission" date="2020-04" db="EMBL/GenBank/DDBJ databases">
        <title>Gordonia sp. nov. TBRC 11910.</title>
        <authorList>
            <person name="Suriyachadkun C."/>
        </authorList>
    </citation>
    <scope>NUCLEOTIDE SEQUENCE [LARGE SCALE GENOMIC DNA]</scope>
    <source>
        <strain evidence="1 2">TBRC 11910</strain>
    </source>
</reference>
<dbReference type="AlphaFoldDB" id="A0A848KQI0"/>
<dbReference type="Pfam" id="PF13376">
    <property type="entry name" value="OmdA"/>
    <property type="match status" value="1"/>
</dbReference>
<dbReference type="Gene3D" id="2.40.30.100">
    <property type="entry name" value="AF2212/PG0164-like"/>
    <property type="match status" value="1"/>
</dbReference>
<dbReference type="InterPro" id="IPR015018">
    <property type="entry name" value="DUF1905"/>
</dbReference>
<dbReference type="EMBL" id="JABBNB010000002">
    <property type="protein sequence ID" value="NMO00197.1"/>
    <property type="molecule type" value="Genomic_DNA"/>
</dbReference>
<accession>A0A848KQI0</accession>
<name>A0A848KQI0_9ACTN</name>
<gene>
    <name evidence="1" type="ORF">HH308_03090</name>
</gene>